<dbReference type="EMBL" id="JH431096">
    <property type="status" value="NOT_ANNOTATED_CDS"/>
    <property type="molecule type" value="Genomic_DNA"/>
</dbReference>
<evidence type="ECO:0000313" key="4">
    <source>
        <dbReference type="Proteomes" id="UP000014500"/>
    </source>
</evidence>
<feature type="domain" description="Transposable element P transposase-like RNase H" evidence="1">
    <location>
        <begin position="220"/>
        <end position="332"/>
    </location>
</feature>
<keyword evidence="4" id="KW-1185">Reference proteome</keyword>
<reference evidence="3" key="2">
    <citation type="submission" date="2015-02" db="UniProtKB">
        <authorList>
            <consortium name="EnsemblMetazoa"/>
        </authorList>
    </citation>
    <scope>IDENTIFICATION</scope>
</reference>
<sequence>MPGLVCLDQDAWPAELAEPAGYTRISTPGPLFFPNSDEPDHPIESDHINISNVGHDTQKHEMDANELEADVDMHFRTQGTQSDLTQEQLIEIQNKAIYLDIISPLWQQTICNLQNTVNTLKINLDKVYQAIKKVFTDGQIHQLLHASTRYKWTAVDIASAISLRSISTKAYRFAYDTKNIIPFHFLMHQFLHFRFLRAKLLHPLPALSTLKKWAQKISVKPGLLEDVLLLMKLKQQQLNVLERLTFDEVYICNKICFDKEYEKILGPHKTCQVVMARGLCGSWKQPLYYAYDSPMKANVLQLIISELYKCGYTVVAVTCDVGEDNQGLWKSLNIGYGPKKKILLHIQVTMKKKFSFLLMNNLLSHGFDINGIHYDKEILGDLLKINSTDVNITYKLTAKHLDVKGSQKRRVGLAAQLLSKSIASAIDYCSAKGYLKNPNYVQFVYFINTVKDWFDVFNTTGKYGSTSESNKNAFGVNMPEQCITQQMLNSVVIENKPYLDVDYTPEEEIIMGSDNEIFTITEKDLSEVNLDLLEFFGEQEVCNHLEQEGLKYIAGYACFRFRVKYPDLGDYTKDLEPSNLAWVMYISQGGLIYRGKKIMYVVNILNAEFVKYHGKFFSKEDNVVKNVYDLTVKKLPKSENFPKEVLLCLVRTLTCIRIKKLNLSMAAELGRDHNREIHNREIHLAFLKLILTSNCQSARTHQKTSLRLRRLIHKQPHQDWLQV</sequence>
<dbReference type="eggNOG" id="ENOG502S5GH">
    <property type="taxonomic scope" value="Eukaryota"/>
</dbReference>
<organism evidence="3 4">
    <name type="scientific">Strigamia maritima</name>
    <name type="common">European centipede</name>
    <name type="synonym">Geophilus maritimus</name>
    <dbReference type="NCBI Taxonomy" id="126957"/>
    <lineage>
        <taxon>Eukaryota</taxon>
        <taxon>Metazoa</taxon>
        <taxon>Ecdysozoa</taxon>
        <taxon>Arthropoda</taxon>
        <taxon>Myriapoda</taxon>
        <taxon>Chilopoda</taxon>
        <taxon>Pleurostigmophora</taxon>
        <taxon>Geophilomorpha</taxon>
        <taxon>Linotaeniidae</taxon>
        <taxon>Strigamia</taxon>
    </lineage>
</organism>
<protein>
    <recommendedName>
        <fullName evidence="5">Transposable element P transposase</fullName>
    </recommendedName>
</protein>
<dbReference type="Proteomes" id="UP000014500">
    <property type="component" value="Unassembled WGS sequence"/>
</dbReference>
<proteinExistence type="predicted"/>
<reference evidence="4" key="1">
    <citation type="submission" date="2011-05" db="EMBL/GenBank/DDBJ databases">
        <authorList>
            <person name="Richards S.R."/>
            <person name="Qu J."/>
            <person name="Jiang H."/>
            <person name="Jhangiani S.N."/>
            <person name="Agravi P."/>
            <person name="Goodspeed R."/>
            <person name="Gross S."/>
            <person name="Mandapat C."/>
            <person name="Jackson L."/>
            <person name="Mathew T."/>
            <person name="Pu L."/>
            <person name="Thornton R."/>
            <person name="Saada N."/>
            <person name="Wilczek-Boney K.B."/>
            <person name="Lee S."/>
            <person name="Kovar C."/>
            <person name="Wu Y."/>
            <person name="Scherer S.E."/>
            <person name="Worley K.C."/>
            <person name="Muzny D.M."/>
            <person name="Gibbs R."/>
        </authorList>
    </citation>
    <scope>NUCLEOTIDE SEQUENCE</scope>
    <source>
        <strain evidence="4">Brora</strain>
    </source>
</reference>
<dbReference type="AlphaFoldDB" id="T1IMX2"/>
<accession>T1IMX2</accession>
<dbReference type="STRING" id="126957.T1IMX2"/>
<dbReference type="HOGENOM" id="CLU_382784_0_0_1"/>
<name>T1IMX2_STRMM</name>
<evidence type="ECO:0000259" key="2">
    <source>
        <dbReference type="Pfam" id="PF21788"/>
    </source>
</evidence>
<dbReference type="Pfam" id="PF21787">
    <property type="entry name" value="TNP-like_RNaseH_N"/>
    <property type="match status" value="1"/>
</dbReference>
<dbReference type="EnsemblMetazoa" id="SMAR002338-RA">
    <property type="protein sequence ID" value="SMAR002338-PA"/>
    <property type="gene ID" value="SMAR002338"/>
</dbReference>
<dbReference type="InterPro" id="IPR048366">
    <property type="entry name" value="TNP-like_GBD"/>
</dbReference>
<evidence type="ECO:0000313" key="3">
    <source>
        <dbReference type="EnsemblMetazoa" id="SMAR002338-PA"/>
    </source>
</evidence>
<dbReference type="PhylomeDB" id="T1IMX2"/>
<feature type="domain" description="Transposable element P transposase-like GTP-binding insertion" evidence="2">
    <location>
        <begin position="377"/>
        <end position="466"/>
    </location>
</feature>
<dbReference type="InterPro" id="IPR048365">
    <property type="entry name" value="TNP-like_RNaseH_N"/>
</dbReference>
<evidence type="ECO:0008006" key="5">
    <source>
        <dbReference type="Google" id="ProtNLM"/>
    </source>
</evidence>
<dbReference type="Pfam" id="PF21788">
    <property type="entry name" value="TNP-like_GBD"/>
    <property type="match status" value="1"/>
</dbReference>
<evidence type="ECO:0000259" key="1">
    <source>
        <dbReference type="Pfam" id="PF21787"/>
    </source>
</evidence>